<reference evidence="2 3" key="1">
    <citation type="journal article" date="2017" name="Anaerobe">
        <title>Quantification, isolation and characterization of Bifidobacterium from the vaginal microbiomes of reproductive aged women.</title>
        <authorList>
            <person name="Freitas A.C."/>
            <person name="Hill J.E."/>
        </authorList>
    </citation>
    <scope>NUCLEOTIDE SEQUENCE [LARGE SCALE GENOMIC DNA]</scope>
    <source>
        <strain evidence="2 3">N6D05</strain>
    </source>
</reference>
<evidence type="ECO:0000313" key="3">
    <source>
        <dbReference type="Proteomes" id="UP000257074"/>
    </source>
</evidence>
<gene>
    <name evidence="2" type="ORF">CE169_12470</name>
</gene>
<dbReference type="Proteomes" id="UP000257074">
    <property type="component" value="Unassembled WGS sequence"/>
</dbReference>
<evidence type="ECO:0000313" key="2">
    <source>
        <dbReference type="EMBL" id="RDX01638.1"/>
    </source>
</evidence>
<accession>A0A3D8TT03</accession>
<proteinExistence type="predicted"/>
<protein>
    <submittedName>
        <fullName evidence="2">Uncharacterized protein</fullName>
    </submittedName>
</protein>
<comment type="caution">
    <text evidence="2">The sequence shown here is derived from an EMBL/GenBank/DDBJ whole genome shotgun (WGS) entry which is preliminary data.</text>
</comment>
<feature type="non-terminal residue" evidence="2">
    <location>
        <position position="1"/>
    </location>
</feature>
<sequence length="64" mass="6656">ATGRIKTDWQLGNIQAAAPMPLTSPGNDDDTGENHQPTLRKNTAEPVEQTLKQNRSAAAGSAGG</sequence>
<dbReference type="AlphaFoldDB" id="A0A3D8TT03"/>
<evidence type="ECO:0000256" key="1">
    <source>
        <dbReference type="SAM" id="MobiDB-lite"/>
    </source>
</evidence>
<name>A0A3D8TT03_BIFLN</name>
<feature type="region of interest" description="Disordered" evidence="1">
    <location>
        <begin position="1"/>
        <end position="64"/>
    </location>
</feature>
<dbReference type="EMBL" id="NJNR01000128">
    <property type="protein sequence ID" value="RDX01638.1"/>
    <property type="molecule type" value="Genomic_DNA"/>
</dbReference>
<organism evidence="2 3">
    <name type="scientific">Bifidobacterium longum</name>
    <dbReference type="NCBI Taxonomy" id="216816"/>
    <lineage>
        <taxon>Bacteria</taxon>
        <taxon>Bacillati</taxon>
        <taxon>Actinomycetota</taxon>
        <taxon>Actinomycetes</taxon>
        <taxon>Bifidobacteriales</taxon>
        <taxon>Bifidobacteriaceae</taxon>
        <taxon>Bifidobacterium</taxon>
    </lineage>
</organism>